<keyword evidence="3" id="KW-1185">Reference proteome</keyword>
<dbReference type="OrthoDB" id="9838537at2"/>
<organism evidence="2 3">
    <name type="scientific">Trinickia dabaoshanensis</name>
    <dbReference type="NCBI Taxonomy" id="564714"/>
    <lineage>
        <taxon>Bacteria</taxon>
        <taxon>Pseudomonadati</taxon>
        <taxon>Pseudomonadota</taxon>
        <taxon>Betaproteobacteria</taxon>
        <taxon>Burkholderiales</taxon>
        <taxon>Burkholderiaceae</taxon>
        <taxon>Trinickia</taxon>
    </lineage>
</organism>
<comment type="caution">
    <text evidence="2">The sequence shown here is derived from an EMBL/GenBank/DDBJ whole genome shotgun (WGS) entry which is preliminary data.</text>
</comment>
<feature type="compositionally biased region" description="Basic and acidic residues" evidence="1">
    <location>
        <begin position="1"/>
        <end position="14"/>
    </location>
</feature>
<evidence type="ECO:0000313" key="3">
    <source>
        <dbReference type="Proteomes" id="UP000235616"/>
    </source>
</evidence>
<dbReference type="Proteomes" id="UP000235616">
    <property type="component" value="Unassembled WGS sequence"/>
</dbReference>
<dbReference type="EMBL" id="PNYA01000009">
    <property type="protein sequence ID" value="PMS20084.1"/>
    <property type="molecule type" value="Genomic_DNA"/>
</dbReference>
<dbReference type="AlphaFoldDB" id="A0A2N7VSF1"/>
<evidence type="ECO:0000256" key="1">
    <source>
        <dbReference type="SAM" id="MobiDB-lite"/>
    </source>
</evidence>
<feature type="region of interest" description="Disordered" evidence="1">
    <location>
        <begin position="1"/>
        <end position="32"/>
    </location>
</feature>
<evidence type="ECO:0000313" key="2">
    <source>
        <dbReference type="EMBL" id="PMS20084.1"/>
    </source>
</evidence>
<gene>
    <name evidence="2" type="ORF">C0Z18_11780</name>
</gene>
<reference evidence="2 3" key="1">
    <citation type="submission" date="2018-01" db="EMBL/GenBank/DDBJ databases">
        <title>Whole genome analyses suggest that Burkholderia sensu lato contains two further novel genera in the rhizoxinica-symbiotica group Mycetohabitans gen. nov., and Trinickia gen. nov.: implications for the evolution of diazotrophy and nodulation in the Burkholderiaceae.</title>
        <authorList>
            <person name="Estrada-de los Santos P."/>
            <person name="Palmer M."/>
            <person name="Chavez-Ramirez B."/>
            <person name="Beukes C."/>
            <person name="Steenkamp E.T."/>
            <person name="Hirsch A.M."/>
            <person name="Manyaka P."/>
            <person name="Maluk M."/>
            <person name="Lafos M."/>
            <person name="Crook M."/>
            <person name="Gross E."/>
            <person name="Simon M.F."/>
            <person name="Bueno dos Reis Junior F."/>
            <person name="Poole P.S."/>
            <person name="Venter S.N."/>
            <person name="James E.K."/>
        </authorList>
    </citation>
    <scope>NUCLEOTIDE SEQUENCE [LARGE SCALE GENOMIC DNA]</scope>
    <source>
        <strain evidence="2 3">GIMN1.004</strain>
    </source>
</reference>
<accession>A0A2N7VSF1</accession>
<proteinExistence type="predicted"/>
<dbReference type="RefSeq" id="WP_102645592.1">
    <property type="nucleotide sequence ID" value="NZ_PNYA01000009.1"/>
</dbReference>
<protein>
    <submittedName>
        <fullName evidence="2">Uncharacterized protein</fullName>
    </submittedName>
</protein>
<sequence>MEGLTERGDGARDDGSDESEANPATAQPAPPASRRVLAGSLLDRLVLLNGARRALRDLDLRVARVIWCDGRPFIEIEREPGVSLAPLLDRMGRRMFRCANGRTRIAGEFMGVTVCWFEWSSDDAASGERGRGDVAAMREGVER</sequence>
<name>A0A2N7VSF1_9BURK</name>